<protein>
    <submittedName>
        <fullName evidence="2">Uncharacterized protein</fullName>
    </submittedName>
</protein>
<proteinExistence type="predicted"/>
<sequence>MAEPQPPDPKTIFFDRLRYGDVQAPDLPDDRCVYYGAGIGISRPRTAAEGAGDQYLRQTENTDTMK</sequence>
<feature type="compositionally biased region" description="Polar residues" evidence="1">
    <location>
        <begin position="56"/>
        <end position="66"/>
    </location>
</feature>
<dbReference type="RefSeq" id="WP_221056784.1">
    <property type="nucleotide sequence ID" value="NZ_AP019781.1"/>
</dbReference>
<accession>A0ABN5XNW7</accession>
<dbReference type="EMBL" id="AP019781">
    <property type="protein sequence ID" value="BBL68724.1"/>
    <property type="molecule type" value="Genomic_DNA"/>
</dbReference>
<evidence type="ECO:0000313" key="3">
    <source>
        <dbReference type="Proteomes" id="UP000824969"/>
    </source>
</evidence>
<evidence type="ECO:0000313" key="2">
    <source>
        <dbReference type="EMBL" id="BBL68724.1"/>
    </source>
</evidence>
<keyword evidence="3" id="KW-1185">Reference proteome</keyword>
<feature type="region of interest" description="Disordered" evidence="1">
    <location>
        <begin position="47"/>
        <end position="66"/>
    </location>
</feature>
<gene>
    <name evidence="2" type="ORF">MchiMG62_19050</name>
</gene>
<organism evidence="2 3">
    <name type="scientific">Methanoculleus chikugoensis</name>
    <dbReference type="NCBI Taxonomy" id="118126"/>
    <lineage>
        <taxon>Archaea</taxon>
        <taxon>Methanobacteriati</taxon>
        <taxon>Methanobacteriota</taxon>
        <taxon>Stenosarchaea group</taxon>
        <taxon>Methanomicrobia</taxon>
        <taxon>Methanomicrobiales</taxon>
        <taxon>Methanomicrobiaceae</taxon>
        <taxon>Methanoculleus</taxon>
    </lineage>
</organism>
<reference evidence="2 3" key="1">
    <citation type="submission" date="2019-06" db="EMBL/GenBank/DDBJ databases">
        <title>Complete genome sequence of Methanoculleus chikugoensis strain MG62.</title>
        <authorList>
            <person name="Asakawa S."/>
            <person name="Dianou D."/>
        </authorList>
    </citation>
    <scope>NUCLEOTIDE SEQUENCE [LARGE SCALE GENOMIC DNA]</scope>
    <source>
        <strain evidence="2 3">MG62</strain>
    </source>
</reference>
<dbReference type="GeneID" id="66131439"/>
<dbReference type="Proteomes" id="UP000824969">
    <property type="component" value="Chromosome"/>
</dbReference>
<name>A0ABN5XNW7_9EURY</name>
<evidence type="ECO:0000256" key="1">
    <source>
        <dbReference type="SAM" id="MobiDB-lite"/>
    </source>
</evidence>